<evidence type="ECO:0000256" key="10">
    <source>
        <dbReference type="SAM" id="Phobius"/>
    </source>
</evidence>
<evidence type="ECO:0000256" key="2">
    <source>
        <dbReference type="ARBA" id="ARBA00022692"/>
    </source>
</evidence>
<evidence type="ECO:0000256" key="8">
    <source>
        <dbReference type="PROSITE-ProRule" id="PRU00325"/>
    </source>
</evidence>
<dbReference type="PROSITE" id="PS50801">
    <property type="entry name" value="STAS"/>
    <property type="match status" value="1"/>
</dbReference>
<dbReference type="InterPro" id="IPR057945">
    <property type="entry name" value="TPR_ZSWIM8"/>
</dbReference>
<protein>
    <submittedName>
        <fullName evidence="13">Uncharacterized protein</fullName>
    </submittedName>
</protein>
<dbReference type="InterPro" id="IPR011547">
    <property type="entry name" value="SLC26A/SulP_dom"/>
</dbReference>
<keyword evidence="7 10" id="KW-0472">Membrane</keyword>
<feature type="region of interest" description="Disordered" evidence="9">
    <location>
        <begin position="1370"/>
        <end position="1401"/>
    </location>
</feature>
<dbReference type="InterPro" id="IPR002645">
    <property type="entry name" value="STAS_dom"/>
</dbReference>
<feature type="compositionally biased region" description="Pro residues" evidence="9">
    <location>
        <begin position="2254"/>
        <end position="2264"/>
    </location>
</feature>
<accession>A0AAD9RQ25</accession>
<dbReference type="Pfam" id="PF21055">
    <property type="entry name" value="ZSWIM4-8_C"/>
    <property type="match status" value="1"/>
</dbReference>
<evidence type="ECO:0000256" key="3">
    <source>
        <dbReference type="ARBA" id="ARBA00022723"/>
    </source>
</evidence>
<dbReference type="SUPFAM" id="SSF52091">
    <property type="entry name" value="SpoIIaa-like"/>
    <property type="match status" value="1"/>
</dbReference>
<feature type="domain" description="SWIM-type" evidence="12">
    <location>
        <begin position="957"/>
        <end position="993"/>
    </location>
</feature>
<proteinExistence type="predicted"/>
<feature type="transmembrane region" description="Helical" evidence="10">
    <location>
        <begin position="532"/>
        <end position="563"/>
    </location>
</feature>
<dbReference type="Gene3D" id="3.30.750.24">
    <property type="entry name" value="STAS domain"/>
    <property type="match status" value="1"/>
</dbReference>
<evidence type="ECO:0000256" key="1">
    <source>
        <dbReference type="ARBA" id="ARBA00004141"/>
    </source>
</evidence>
<evidence type="ECO:0000313" key="14">
    <source>
        <dbReference type="Proteomes" id="UP001258017"/>
    </source>
</evidence>
<feature type="region of interest" description="Disordered" evidence="9">
    <location>
        <begin position="1248"/>
        <end position="1267"/>
    </location>
</feature>
<feature type="region of interest" description="Disordered" evidence="9">
    <location>
        <begin position="1447"/>
        <end position="1532"/>
    </location>
</feature>
<feature type="region of interest" description="Disordered" evidence="9">
    <location>
        <begin position="683"/>
        <end position="788"/>
    </location>
</feature>
<keyword evidence="3" id="KW-0479">Metal-binding</keyword>
<dbReference type="InterPro" id="IPR036513">
    <property type="entry name" value="STAS_dom_sf"/>
</dbReference>
<dbReference type="PANTHER" id="PTHR22619:SF1">
    <property type="entry name" value="ZINC FINGER SWIM DOMAIN-CONTAINING PROTEIN 8"/>
    <property type="match status" value="1"/>
</dbReference>
<feature type="transmembrane region" description="Helical" evidence="10">
    <location>
        <begin position="296"/>
        <end position="318"/>
    </location>
</feature>
<feature type="transmembrane region" description="Helical" evidence="10">
    <location>
        <begin position="476"/>
        <end position="495"/>
    </location>
</feature>
<comment type="subcellular location">
    <subcellularLocation>
        <location evidence="1">Membrane</location>
        <topology evidence="1">Multi-pass membrane protein</topology>
    </subcellularLocation>
</comment>
<dbReference type="Pfam" id="PF00916">
    <property type="entry name" value="Sulfate_transp"/>
    <property type="match status" value="1"/>
</dbReference>
<dbReference type="Proteomes" id="UP001258017">
    <property type="component" value="Unassembled WGS sequence"/>
</dbReference>
<reference evidence="13" key="2">
    <citation type="journal article" date="2023" name="Commun. Biol.">
        <title>Intrasexual cuticular hydrocarbon dimorphism in a wasp sheds light on hydrocarbon biosynthesis genes in Hymenoptera.</title>
        <authorList>
            <person name="Moris V.C."/>
            <person name="Podsiadlowski L."/>
            <person name="Martin S."/>
            <person name="Oeyen J.P."/>
            <person name="Donath A."/>
            <person name="Petersen M."/>
            <person name="Wilbrandt J."/>
            <person name="Misof B."/>
            <person name="Liedtke D."/>
            <person name="Thamm M."/>
            <person name="Scheiner R."/>
            <person name="Schmitt T."/>
            <person name="Niehuis O."/>
        </authorList>
    </citation>
    <scope>NUCLEOTIDE SEQUENCE</scope>
    <source>
        <strain evidence="13">GBR_01_08_01A</strain>
    </source>
</reference>
<evidence type="ECO:0000256" key="9">
    <source>
        <dbReference type="SAM" id="MobiDB-lite"/>
    </source>
</evidence>
<dbReference type="InterPro" id="IPR007527">
    <property type="entry name" value="Znf_SWIM"/>
</dbReference>
<feature type="region of interest" description="Disordered" evidence="9">
    <location>
        <begin position="1860"/>
        <end position="1882"/>
    </location>
</feature>
<keyword evidence="2 10" id="KW-0812">Transmembrane</keyword>
<feature type="compositionally biased region" description="Low complexity" evidence="9">
    <location>
        <begin position="744"/>
        <end position="777"/>
    </location>
</feature>
<dbReference type="CDD" id="cd07042">
    <property type="entry name" value="STAS_SulP_like_sulfate_transporter"/>
    <property type="match status" value="1"/>
</dbReference>
<dbReference type="GO" id="GO:0016020">
    <property type="term" value="C:membrane"/>
    <property type="evidence" value="ECO:0007669"/>
    <property type="project" value="UniProtKB-SubCell"/>
</dbReference>
<evidence type="ECO:0000256" key="4">
    <source>
        <dbReference type="ARBA" id="ARBA00022771"/>
    </source>
</evidence>
<comment type="caution">
    <text evidence="13">The sequence shown here is derived from an EMBL/GenBank/DDBJ whole genome shotgun (WGS) entry which is preliminary data.</text>
</comment>
<feature type="transmembrane region" description="Helical" evidence="10">
    <location>
        <begin position="220"/>
        <end position="242"/>
    </location>
</feature>
<dbReference type="Pfam" id="PF25572">
    <property type="entry name" value="TPR_ZSWIM8"/>
    <property type="match status" value="1"/>
</dbReference>
<feature type="transmembrane region" description="Helical" evidence="10">
    <location>
        <begin position="338"/>
        <end position="361"/>
    </location>
</feature>
<gene>
    <name evidence="13" type="ORF">KPH14_009695</name>
</gene>
<dbReference type="PROSITE" id="PS50966">
    <property type="entry name" value="ZF_SWIM"/>
    <property type="match status" value="1"/>
</dbReference>
<feature type="transmembrane region" description="Helical" evidence="10">
    <location>
        <begin position="501"/>
        <end position="520"/>
    </location>
</feature>
<dbReference type="InterPro" id="IPR048370">
    <property type="entry name" value="ZSWIM4-8_C"/>
</dbReference>
<evidence type="ECO:0000259" key="12">
    <source>
        <dbReference type="PROSITE" id="PS50966"/>
    </source>
</evidence>
<dbReference type="EMBL" id="JAIFRP010000030">
    <property type="protein sequence ID" value="KAK2583794.1"/>
    <property type="molecule type" value="Genomic_DNA"/>
</dbReference>
<feature type="compositionally biased region" description="Pro residues" evidence="9">
    <location>
        <begin position="2275"/>
        <end position="2294"/>
    </location>
</feature>
<keyword evidence="5" id="KW-0862">Zinc</keyword>
<reference evidence="13" key="1">
    <citation type="submission" date="2021-08" db="EMBL/GenBank/DDBJ databases">
        <authorList>
            <person name="Misof B."/>
            <person name="Oliver O."/>
            <person name="Podsiadlowski L."/>
            <person name="Donath A."/>
            <person name="Peters R."/>
            <person name="Mayer C."/>
            <person name="Rust J."/>
            <person name="Gunkel S."/>
            <person name="Lesny P."/>
            <person name="Martin S."/>
            <person name="Oeyen J.P."/>
            <person name="Petersen M."/>
            <person name="Panagiotis P."/>
            <person name="Wilbrandt J."/>
            <person name="Tanja T."/>
        </authorList>
    </citation>
    <scope>NUCLEOTIDE SEQUENCE</scope>
    <source>
        <strain evidence="13">GBR_01_08_01A</strain>
        <tissue evidence="13">Thorax + abdomen</tissue>
    </source>
</reference>
<keyword evidence="4 8" id="KW-0863">Zinc-finger</keyword>
<evidence type="ECO:0000256" key="7">
    <source>
        <dbReference type="ARBA" id="ARBA00023136"/>
    </source>
</evidence>
<feature type="transmembrane region" description="Helical" evidence="10">
    <location>
        <begin position="142"/>
        <end position="161"/>
    </location>
</feature>
<name>A0AAD9RQ25_9HYME</name>
<feature type="compositionally biased region" description="Basic and acidic residues" evidence="9">
    <location>
        <begin position="1497"/>
        <end position="1518"/>
    </location>
</feature>
<evidence type="ECO:0000313" key="13">
    <source>
        <dbReference type="EMBL" id="KAK2583794.1"/>
    </source>
</evidence>
<dbReference type="GO" id="GO:0031462">
    <property type="term" value="C:Cul2-RING ubiquitin ligase complex"/>
    <property type="evidence" value="ECO:0007669"/>
    <property type="project" value="TreeGrafter"/>
</dbReference>
<dbReference type="Pfam" id="PF01740">
    <property type="entry name" value="STAS"/>
    <property type="match status" value="1"/>
</dbReference>
<dbReference type="PANTHER" id="PTHR22619">
    <property type="entry name" value="ZINC FINGER SWIM DOMAIN CONTAINING PROTEIN 4, 5, 6"/>
    <property type="match status" value="1"/>
</dbReference>
<sequence>MVLFDFSREEGASDTAYILTYLTFVYLERMKESNDIDDQKTGKDNGGYVHCVEKASEDNLNVTRTKEEVIKNSHGIHHEIQGSSDFILIEEPGDDGAKRKNNFFDSSIRYAHRWVKLTCTKKKLYKRLPILNWLPRYNNQDALGDLVAGITIGLTVIPQSLAYANVAGLPTQYGLYGSFLGCFIYIIFGSCKDVPFGPTAILSLLTHQSVAHLDAPEKHAVLLCFLVGVVELIMGVFGLGFLIDFVSGPVSSGFTSAVALIIVTSQIRDILAIPVKGSTFVQMWKSIAECLYQTSIWDTALGVCCIGILLILRMISSFTIGPDNAELRTRKHKIINTLIWLTCTSRNALLVIVCGLLGYFFNGHAPFQVIGHIPGGLPNIQPPPFGYVKDDNTTVTFMEMCTNLGSGILVLPLISLMEDVAIFKAFSQGKSVDATQELIAIGLSNLGSSFVQAFPGTGSLSRSAVYHASGVRTPMGGLYAGILVLLSLLFLTPYFSYIPRASLAAIIISAVVFMVEVKVIKPMWRTKKSDLIPGLGTFIACLALQLEIGILCGIGMNVLFILYHAARPKISVEKLTTLCGIEYLMLTPDRCLIFPSVDYVRNLVTKYSRRTESSETPVVIDCSHIYGADFTAATVVESLTKDFAVRGQPLFFYNLKPSVYAVFEELKLAGNLARSPVPVGAGGGGGSGGRAGGPGGSAGGGTGGPGGAGGAGGGSGSGAGGSTGRGSGTADGIPGGAASGTTGGTANASESGNQHGNQSVGNNANSGGNAGTRSAAAPTSGNAGPVDQAAAGGQIFDWEDVDRFSFEDSDHFEEDSLCSWSSEPESLCNNWRGWRRPIAGFGPAKKSAEDGPTVPTLCELSARCVASHIPFELVEHVYPPVPEQLQLRIAFWSFPDNEEDIRLYSCLANGSADEFQRGEQLFRSRSVKNPLQIGFHLSASVNPQMISTTSGVARSQFNVAVTFDRRKITSCNCTCSSKAYWCAHVVAVCLHRIHMPTQVCLRAPVSESLSRLHRDQLQKFAQYLISELPQQILPTAQLLLDELLSAQPNAINSYCGAPDPTAGASAHDQTSWYLDEKTLHDNIKKILIKFCVPAPIVFSDVNYLSTTAPPAAAEWSSLLRPLRGREPEGMWNLLSIVREMFKRTDRNAIPLLEIITEECMACEQIIVWWFNTKVALLNGTGHGGGKHGNMNSNVHASQHACSSLCDEIVVLWRLAALNPGLSPAEREMLHEQFTAWHMKIIDKVTKSRGTSVSHNSHNRNNSSSHKDSLKNDLAVFVGFKSALEACYLDWEEYTLPGITYTAESNPMYHCPFTCFRHVGDAGTEVNQVNSSSAVLNCQPPISHHHGRRPVSLGLVEFGYMDRRRLNPREFPGLCSRGSGGDGNRSSVSSEGFCENDTDMPDISEPQLLLRRGCTRLNHCGDTDSQEGGGSESSSNCNVSLKNVQHSGKHCSNASSETHSDSSESSNNKAANEVKCSRTNFVEYRDKSRTVNSKGARSKTEQESEQEKDASRRQSKDESSSSSSDSPSGDEYNVYYYDSKATVNNTGTDSKTESHLTIAPSASAVLGNLKKTEDPWGILLARAEGLYAHGHTREACILGVQLAEELLANPPDLMIEEPPVPVKGKKKKQQVNPASHQLTCLASATLAKCCFLCTVLAENPEYHNLAFRVGLYGLEMARPPANTKPLEVKLAHQESELVGLLKKIPLGPAELNMVRQRAAQLRDGVLRSRGHALLPIILASFIFDTLNTPRGSELTREADENLGFDAAVAALGLKANVSEADHPLLCEGTRRQRGDLAITLLVHYKDVPTKVARIMNKLLDRDVHQLIKSPILSSYYTTNPITKHEMTTYLAEDECLSPLTGTDVGGNNESVVGNNSRPHSSTSAELENGMSALTVQPQLVQQPVPTRTKETRYKSKRVCPSIPNQPSEAGAHFMCELAKTVLAKAGGSSSTSLFTQVSTSQNHHVPHRALHMCAFQLGLYALGLHNCVSPNWLSRTYSTHVSWITGQAVEIGAPAIWFLIDSWEGHLTPPEAVSIADKSSRGSDPNMVRAAAELALSCLPHAHALNPNEVQRAILQCKEQSDLMLEKACITVENTAKGGGVYPEVLFQVAKYWYELYLRHTPGGEQQDEMPHDSLQLDLNGALLVEPGPPVDLSAGQMLPGPTQAVVVTSTQPPPQPYPAHPTITTLAPLGTVQQYYNHEAQIMQQPGVGMPYAVAPYSFVHPHHSIPTFGGPMPSHRVTLPPAPPHMQMYHAFPPHPRCPQHPPHPQHPHHPSPAAQPPPVPQYYAPQPPPPPGTHLFTMQQTMPVNVQAGVTHGPIPGQNGMPGPALVQAQPIISTVRTQQQVNVHRQNQPFRQQQFRALVAAYRVGMLALETLARRVHDDRPQAKYARNPPYGEDVKWLLRVSKRLGTQYLHQLCVCTVNSIVSPFVLHDVALEAAHYLARNNPALVLQHLRSAPLAPLVHKCQQMYIQCMHQKLYHLASGDYEDFASVVCAARAAFHITPEGHTQFKEWLQSIKRSQSCNKDLWAQINAALQQNGK</sequence>
<organism evidence="13 14">
    <name type="scientific">Odynerus spinipes</name>
    <dbReference type="NCBI Taxonomy" id="1348599"/>
    <lineage>
        <taxon>Eukaryota</taxon>
        <taxon>Metazoa</taxon>
        <taxon>Ecdysozoa</taxon>
        <taxon>Arthropoda</taxon>
        <taxon>Hexapoda</taxon>
        <taxon>Insecta</taxon>
        <taxon>Pterygota</taxon>
        <taxon>Neoptera</taxon>
        <taxon>Endopterygota</taxon>
        <taxon>Hymenoptera</taxon>
        <taxon>Apocrita</taxon>
        <taxon>Aculeata</taxon>
        <taxon>Vespoidea</taxon>
        <taxon>Vespidae</taxon>
        <taxon>Eumeninae</taxon>
        <taxon>Odynerus</taxon>
    </lineage>
</organism>
<evidence type="ECO:0000259" key="11">
    <source>
        <dbReference type="PROSITE" id="PS50801"/>
    </source>
</evidence>
<feature type="compositionally biased region" description="Low complexity" evidence="9">
    <location>
        <begin position="1451"/>
        <end position="1472"/>
    </location>
</feature>
<keyword evidence="14" id="KW-1185">Reference proteome</keyword>
<feature type="compositionally biased region" description="Low complexity" evidence="9">
    <location>
        <begin position="1864"/>
        <end position="1875"/>
    </location>
</feature>
<keyword evidence="6 10" id="KW-1133">Transmembrane helix</keyword>
<feature type="compositionally biased region" description="Gly residues" evidence="9">
    <location>
        <begin position="683"/>
        <end position="743"/>
    </location>
</feature>
<feature type="domain" description="STAS" evidence="11">
    <location>
        <begin position="592"/>
        <end position="670"/>
    </location>
</feature>
<feature type="region of interest" description="Disordered" evidence="9">
    <location>
        <begin position="2243"/>
        <end position="2299"/>
    </location>
</feature>
<feature type="compositionally biased region" description="Low complexity" evidence="9">
    <location>
        <begin position="1251"/>
        <end position="1263"/>
    </location>
</feature>
<dbReference type="GO" id="GO:0008270">
    <property type="term" value="F:zinc ion binding"/>
    <property type="evidence" value="ECO:0007669"/>
    <property type="project" value="UniProtKB-KW"/>
</dbReference>
<evidence type="ECO:0000256" key="5">
    <source>
        <dbReference type="ARBA" id="ARBA00022833"/>
    </source>
</evidence>
<evidence type="ECO:0000256" key="6">
    <source>
        <dbReference type="ARBA" id="ARBA00022989"/>
    </source>
</evidence>